<dbReference type="PROSITE" id="PS50966">
    <property type="entry name" value="ZF_SWIM"/>
    <property type="match status" value="1"/>
</dbReference>
<protein>
    <recommendedName>
        <fullName evidence="3">SWIM-type domain-containing protein</fullName>
    </recommendedName>
</protein>
<dbReference type="AlphaFoldDB" id="A0A813XKZ0"/>
<keyword evidence="1" id="KW-0479">Metal-binding</keyword>
<comment type="caution">
    <text evidence="4">The sequence shown here is derived from an EMBL/GenBank/DDBJ whole genome shotgun (WGS) entry which is preliminary data.</text>
</comment>
<evidence type="ECO:0000256" key="1">
    <source>
        <dbReference type="PROSITE-ProRule" id="PRU00325"/>
    </source>
</evidence>
<evidence type="ECO:0000259" key="3">
    <source>
        <dbReference type="PROSITE" id="PS50966"/>
    </source>
</evidence>
<dbReference type="InterPro" id="IPR007527">
    <property type="entry name" value="Znf_SWIM"/>
</dbReference>
<evidence type="ECO:0000313" key="5">
    <source>
        <dbReference type="Proteomes" id="UP000663845"/>
    </source>
</evidence>
<name>A0A813XKZ0_9BILA</name>
<sequence>MSVATVLLSIQQNVYGIAGPILIGIGSISCILNLMVFTKSTLRKNPWLNNESSEVYYIPARDLDSIPQTDLNGYKEQKFTTFNQLKKSFDIWCLEVENDSNWRKSKCNCPAFLKNFICKHVVGMGIRLKHCKPPAAPKTVPIGEKRKRARPAKAKTALLVQ</sequence>
<evidence type="ECO:0000256" key="2">
    <source>
        <dbReference type="SAM" id="Phobius"/>
    </source>
</evidence>
<dbReference type="Proteomes" id="UP000663845">
    <property type="component" value="Unassembled WGS sequence"/>
</dbReference>
<dbReference type="EMBL" id="CAJNOG010000065">
    <property type="protein sequence ID" value="CAF0877738.1"/>
    <property type="molecule type" value="Genomic_DNA"/>
</dbReference>
<reference evidence="4" key="1">
    <citation type="submission" date="2021-02" db="EMBL/GenBank/DDBJ databases">
        <authorList>
            <person name="Nowell W R."/>
        </authorList>
    </citation>
    <scope>NUCLEOTIDE SEQUENCE</scope>
</reference>
<evidence type="ECO:0000313" key="4">
    <source>
        <dbReference type="EMBL" id="CAF0877738.1"/>
    </source>
</evidence>
<accession>A0A813XKZ0</accession>
<keyword evidence="1" id="KW-0863">Zinc-finger</keyword>
<dbReference type="Pfam" id="PF04434">
    <property type="entry name" value="SWIM"/>
    <property type="match status" value="1"/>
</dbReference>
<organism evidence="4 5">
    <name type="scientific">Adineta steineri</name>
    <dbReference type="NCBI Taxonomy" id="433720"/>
    <lineage>
        <taxon>Eukaryota</taxon>
        <taxon>Metazoa</taxon>
        <taxon>Spiralia</taxon>
        <taxon>Gnathifera</taxon>
        <taxon>Rotifera</taxon>
        <taxon>Eurotatoria</taxon>
        <taxon>Bdelloidea</taxon>
        <taxon>Adinetida</taxon>
        <taxon>Adinetidae</taxon>
        <taxon>Adineta</taxon>
    </lineage>
</organism>
<gene>
    <name evidence="4" type="ORF">JYZ213_LOCUS9317</name>
</gene>
<keyword evidence="2" id="KW-0812">Transmembrane</keyword>
<keyword evidence="2" id="KW-0472">Membrane</keyword>
<dbReference type="GO" id="GO:0008270">
    <property type="term" value="F:zinc ion binding"/>
    <property type="evidence" value="ECO:0007669"/>
    <property type="project" value="UniProtKB-KW"/>
</dbReference>
<proteinExistence type="predicted"/>
<feature type="domain" description="SWIM-type" evidence="3">
    <location>
        <begin position="92"/>
        <end position="129"/>
    </location>
</feature>
<keyword evidence="1" id="KW-0862">Zinc</keyword>
<keyword evidence="2" id="KW-1133">Transmembrane helix</keyword>
<feature type="transmembrane region" description="Helical" evidence="2">
    <location>
        <begin position="15"/>
        <end position="37"/>
    </location>
</feature>